<dbReference type="GO" id="GO:0003899">
    <property type="term" value="F:DNA-directed RNA polymerase activity"/>
    <property type="evidence" value="ECO:0007669"/>
    <property type="project" value="UniProtKB-EC"/>
</dbReference>
<proteinExistence type="inferred from homology"/>
<protein>
    <recommendedName>
        <fullName evidence="3 11">DNA-directed RNA polymerase subunit alpha</fullName>
        <shortName evidence="11">RNAP subunit alpha</shortName>
        <ecNumber evidence="2 11">2.7.7.6</ecNumber>
    </recommendedName>
    <alternativeName>
        <fullName evidence="9 11">RNA polymerase subunit alpha</fullName>
    </alternativeName>
    <alternativeName>
        <fullName evidence="8 11">Transcriptase subunit alpha</fullName>
    </alternativeName>
</protein>
<dbReference type="CDD" id="cd06928">
    <property type="entry name" value="RNAP_alpha_NTD"/>
    <property type="match status" value="1"/>
</dbReference>
<dbReference type="HAMAP" id="MF_00059">
    <property type="entry name" value="RNApol_bact_RpoA"/>
    <property type="match status" value="1"/>
</dbReference>
<dbReference type="GO" id="GO:0000428">
    <property type="term" value="C:DNA-directed RNA polymerase complex"/>
    <property type="evidence" value="ECO:0007669"/>
    <property type="project" value="UniProtKB-KW"/>
</dbReference>
<dbReference type="Gene3D" id="1.10.150.20">
    <property type="entry name" value="5' to 3' exonuclease, C-terminal subdomain"/>
    <property type="match status" value="1"/>
</dbReference>
<comment type="subunit">
    <text evidence="11">Homodimer. The RNAP catalytic core consists of 2 alpha, 1 beta, 1 beta' and 1 omega subunit. When a sigma factor is associated with the core the holoenzyme is formed, which can initiate transcription.</text>
</comment>
<comment type="catalytic activity">
    <reaction evidence="10 11">
        <text>RNA(n) + a ribonucleoside 5'-triphosphate = RNA(n+1) + diphosphate</text>
        <dbReference type="Rhea" id="RHEA:21248"/>
        <dbReference type="Rhea" id="RHEA-COMP:14527"/>
        <dbReference type="Rhea" id="RHEA-COMP:17342"/>
        <dbReference type="ChEBI" id="CHEBI:33019"/>
        <dbReference type="ChEBI" id="CHEBI:61557"/>
        <dbReference type="ChEBI" id="CHEBI:140395"/>
        <dbReference type="EC" id="2.7.7.6"/>
    </reaction>
</comment>
<comment type="domain">
    <text evidence="11">The N-terminal domain is essential for RNAP assembly and basal transcription, whereas the C-terminal domain is involved in interaction with transcriptional regulators and with upstream promoter elements.</text>
</comment>
<dbReference type="NCBIfam" id="TIGR02027">
    <property type="entry name" value="rpoA"/>
    <property type="match status" value="1"/>
</dbReference>
<evidence type="ECO:0000256" key="3">
    <source>
        <dbReference type="ARBA" id="ARBA00015972"/>
    </source>
</evidence>
<dbReference type="Pfam" id="PF03118">
    <property type="entry name" value="RNA_pol_A_CTD"/>
    <property type="match status" value="1"/>
</dbReference>
<dbReference type="EMBL" id="VBRA02000009">
    <property type="protein sequence ID" value="MBP3059393.1"/>
    <property type="molecule type" value="Genomic_DNA"/>
</dbReference>
<reference evidence="13" key="1">
    <citation type="submission" date="2019-10" db="EMBL/GenBank/DDBJ databases">
        <title>Whole Genome Sequencing and Characterization of Texas Phoenix Palm Decline Phytoplasma Belongs to Lethal Yellowing (16SrIV) Group.</title>
        <authorList>
            <person name="Bao M."/>
        </authorList>
    </citation>
    <scope>NUCLEOTIDE SEQUENCE [LARGE SCALE GENOMIC DNA]</scope>
    <source>
        <strain evidence="13">ACPD</strain>
    </source>
</reference>
<evidence type="ECO:0000313" key="13">
    <source>
        <dbReference type="EMBL" id="MBP3059393.1"/>
    </source>
</evidence>
<keyword evidence="4 11" id="KW-0240">DNA-directed RNA polymerase</keyword>
<dbReference type="SUPFAM" id="SSF47789">
    <property type="entry name" value="C-terminal domain of RNA polymerase alpha subunit"/>
    <property type="match status" value="1"/>
</dbReference>
<evidence type="ECO:0000256" key="4">
    <source>
        <dbReference type="ARBA" id="ARBA00022478"/>
    </source>
</evidence>
<comment type="function">
    <text evidence="11">DNA-dependent RNA polymerase catalyzes the transcription of DNA into RNA using the four ribonucleoside triphosphates as substrates.</text>
</comment>
<evidence type="ECO:0000256" key="11">
    <source>
        <dbReference type="HAMAP-Rule" id="MF_00059"/>
    </source>
</evidence>
<evidence type="ECO:0000313" key="14">
    <source>
        <dbReference type="Proteomes" id="UP001192346"/>
    </source>
</evidence>
<dbReference type="InterPro" id="IPR011262">
    <property type="entry name" value="DNA-dir_RNA_pol_insert"/>
</dbReference>
<dbReference type="InterPro" id="IPR011260">
    <property type="entry name" value="RNAP_asu_C"/>
</dbReference>
<gene>
    <name evidence="11" type="primary">rpoA</name>
    <name evidence="13" type="ORF">FEF22_001165</name>
</gene>
<dbReference type="Gene3D" id="3.30.1360.10">
    <property type="entry name" value="RNA polymerase, RBP11-like subunit"/>
    <property type="match status" value="1"/>
</dbReference>
<dbReference type="EC" id="2.7.7.6" evidence="2 11"/>
<keyword evidence="7 11" id="KW-0804">Transcription</keyword>
<dbReference type="RefSeq" id="WP_138107929.1">
    <property type="nucleotide sequence ID" value="NZ_VBRA02000009.1"/>
</dbReference>
<feature type="region of interest" description="Alpha N-terminal domain (alpha-NTD)" evidence="11">
    <location>
        <begin position="1"/>
        <end position="233"/>
    </location>
</feature>
<feature type="region of interest" description="Alpha C-terminal domain (alpha-CTD)" evidence="11">
    <location>
        <begin position="249"/>
        <end position="317"/>
    </location>
</feature>
<name>A0ABS5BIH7_9MOLU</name>
<sequence>MEKLKFIKPVMTVDEADGNDLFNKTFIVKRLERGFGVTLGNSLRRVLLSSLPGAAIVNVYIEGVEHEFSVIPGVYEDVMSIVLNLKKVILAVDSSEEDFEQKLEIDVVGERVVTAADFKLVDGVKIINKEQHIARISGETTRFKMEVSVRKGMGYVSSEGNKIYNQNRFGVIPIDSIYTPISSFSFNVEQKLNNKEELTMNITTNKSITSKEALATASKILIDHLNVLLELCEKVQENNFIYEPKIESHNHVLDLKIDQLEVSVRLFNSLKNSGINTVKELVNYREKDIMKLNSLGKKSFEELKQKMDKLEISFKKE</sequence>
<comment type="similarity">
    <text evidence="1 11">Belongs to the RNA polymerase alpha chain family.</text>
</comment>
<evidence type="ECO:0000256" key="8">
    <source>
        <dbReference type="ARBA" id="ARBA00032524"/>
    </source>
</evidence>
<keyword evidence="6 11" id="KW-0548">Nucleotidyltransferase</keyword>
<organism evidence="13 14">
    <name type="scientific">Texas Phoenix palm phytoplasma</name>
    <dbReference type="NCBI Taxonomy" id="176709"/>
    <lineage>
        <taxon>Bacteria</taxon>
        <taxon>Bacillati</taxon>
        <taxon>Mycoplasmatota</taxon>
        <taxon>Mollicutes</taxon>
        <taxon>Acholeplasmatales</taxon>
        <taxon>Acholeplasmataceae</taxon>
        <taxon>Candidatus Phytoplasma</taxon>
        <taxon>16SrIV (Coconut lethal yellows group)</taxon>
    </lineage>
</organism>
<keyword evidence="5 11" id="KW-0808">Transferase</keyword>
<evidence type="ECO:0000256" key="6">
    <source>
        <dbReference type="ARBA" id="ARBA00022695"/>
    </source>
</evidence>
<dbReference type="Pfam" id="PF01193">
    <property type="entry name" value="RNA_pol_L"/>
    <property type="match status" value="1"/>
</dbReference>
<evidence type="ECO:0000256" key="2">
    <source>
        <dbReference type="ARBA" id="ARBA00012418"/>
    </source>
</evidence>
<evidence type="ECO:0000256" key="1">
    <source>
        <dbReference type="ARBA" id="ARBA00007123"/>
    </source>
</evidence>
<keyword evidence="14" id="KW-1185">Reference proteome</keyword>
<dbReference type="Proteomes" id="UP001192346">
    <property type="component" value="Unassembled WGS sequence"/>
</dbReference>
<evidence type="ECO:0000256" key="10">
    <source>
        <dbReference type="ARBA" id="ARBA00048552"/>
    </source>
</evidence>
<dbReference type="SMART" id="SM00662">
    <property type="entry name" value="RPOLD"/>
    <property type="match status" value="1"/>
</dbReference>
<comment type="caution">
    <text evidence="13">The sequence shown here is derived from an EMBL/GenBank/DDBJ whole genome shotgun (WGS) entry which is preliminary data.</text>
</comment>
<dbReference type="InterPro" id="IPR011263">
    <property type="entry name" value="DNA-dir_RNA_pol_RpoA/D/Rpb3"/>
</dbReference>
<evidence type="ECO:0000256" key="9">
    <source>
        <dbReference type="ARBA" id="ARBA00033070"/>
    </source>
</evidence>
<accession>A0ABS5BIH7</accession>
<dbReference type="NCBIfam" id="NF003519">
    <property type="entry name" value="PRK05182.2-5"/>
    <property type="match status" value="1"/>
</dbReference>
<dbReference type="Pfam" id="PF01000">
    <property type="entry name" value="RNA_pol_A_bac"/>
    <property type="match status" value="1"/>
</dbReference>
<dbReference type="Gene3D" id="2.170.120.12">
    <property type="entry name" value="DNA-directed RNA polymerase, insert domain"/>
    <property type="match status" value="1"/>
</dbReference>
<dbReference type="InterPro" id="IPR011773">
    <property type="entry name" value="DNA-dir_RpoA"/>
</dbReference>
<dbReference type="InterPro" id="IPR036603">
    <property type="entry name" value="RBP11-like"/>
</dbReference>
<dbReference type="SUPFAM" id="SSF56553">
    <property type="entry name" value="Insert subdomain of RNA polymerase alpha subunit"/>
    <property type="match status" value="1"/>
</dbReference>
<evidence type="ECO:0000259" key="12">
    <source>
        <dbReference type="SMART" id="SM00662"/>
    </source>
</evidence>
<evidence type="ECO:0000256" key="5">
    <source>
        <dbReference type="ARBA" id="ARBA00022679"/>
    </source>
</evidence>
<feature type="domain" description="DNA-directed RNA polymerase RpoA/D/Rpb3-type" evidence="12">
    <location>
        <begin position="23"/>
        <end position="231"/>
    </location>
</feature>
<dbReference type="SUPFAM" id="SSF55257">
    <property type="entry name" value="RBP11-like subunits of RNA polymerase"/>
    <property type="match status" value="1"/>
</dbReference>
<evidence type="ECO:0000256" key="7">
    <source>
        <dbReference type="ARBA" id="ARBA00023163"/>
    </source>
</evidence>
<dbReference type="InterPro" id="IPR036643">
    <property type="entry name" value="RNApol_insert_sf"/>
</dbReference>